<dbReference type="Proteomes" id="UP000128453">
    <property type="component" value="Segment"/>
</dbReference>
<dbReference type="EMBL" id="DQ177346">
    <property type="protein sequence ID" value="ABC55140.1"/>
    <property type="molecule type" value="Genomic_DNA"/>
</dbReference>
<dbReference type="SMART" id="SM00220">
    <property type="entry name" value="S_TKc"/>
    <property type="match status" value="1"/>
</dbReference>
<proteinExistence type="predicted"/>
<feature type="region of interest" description="Disordered" evidence="1">
    <location>
        <begin position="277"/>
        <end position="314"/>
    </location>
</feature>
<evidence type="ECO:0000313" key="3">
    <source>
        <dbReference type="EMBL" id="ABC55140.1"/>
    </source>
</evidence>
<reference evidence="8 9" key="4">
    <citation type="journal article" date="2009" name="J. Virol.">
        <title>The major portal of entry of koi herpesvirus in Cyprinus carpio is the skin.</title>
        <authorList>
            <person name="Costes B."/>
            <person name="Raj V.S."/>
            <person name="Michel B."/>
            <person name="Fournier G."/>
            <person name="Thirion M."/>
            <person name="Gillet L."/>
            <person name="Mast J."/>
            <person name="Lieffrig F."/>
            <person name="Bremont M."/>
            <person name="Vanderplasschen A."/>
        </authorList>
    </citation>
    <scope>NUCLEOTIDE SEQUENCE [LARGE SCALE GENOMIC DNA]</scope>
    <source>
        <strain evidence="5">FL</strain>
    </source>
</reference>
<dbReference type="RefSeq" id="YP_001096139.1">
    <property type="nucleotide sequence ID" value="NC_009127.1"/>
</dbReference>
<protein>
    <submittedName>
        <fullName evidence="4">Protein ORF104</fullName>
    </submittedName>
</protein>
<dbReference type="Proteomes" id="UP000169752">
    <property type="component" value="Segment"/>
</dbReference>
<feature type="region of interest" description="Disordered" evidence="1">
    <location>
        <begin position="41"/>
        <end position="62"/>
    </location>
</feature>
<evidence type="ECO:0000259" key="2">
    <source>
        <dbReference type="PROSITE" id="PS50011"/>
    </source>
</evidence>
<reference evidence="8 9" key="3">
    <citation type="journal article" date="2008" name="J. Virol.">
        <title>Cloning of the koi herpesvirus genome as an infectious bacterial artificial chromosome demonstrates that disruption of the thymidine kinase locus induces partial attenuation in Cyprinus carpio koi.</title>
        <authorList>
            <person name="Costes B."/>
            <person name="Fournier G."/>
            <person name="Michel B."/>
            <person name="Delforge C."/>
            <person name="Raj V.S."/>
            <person name="Dewals B."/>
            <person name="Gillet L."/>
            <person name="Drion P."/>
            <person name="Body A."/>
            <person name="Schynts F."/>
            <person name="Lieffrig F."/>
            <person name="Vanderplasschen A."/>
        </authorList>
    </citation>
    <scope>NUCLEOTIDE SEQUENCE [LARGE SCALE GENOMIC DNA]</scope>
    <source>
        <strain evidence="5">FL</strain>
    </source>
</reference>
<dbReference type="Gene3D" id="1.10.510.10">
    <property type="entry name" value="Transferase(Phosphotransferase) domain 1"/>
    <property type="match status" value="1"/>
</dbReference>
<evidence type="ECO:0000256" key="1">
    <source>
        <dbReference type="SAM" id="MobiDB-lite"/>
    </source>
</evidence>
<evidence type="ECO:0000313" key="5">
    <source>
        <dbReference type="EMBL" id="AJP55592.1"/>
    </source>
</evidence>
<dbReference type="EMBL" id="KP343683">
    <property type="protein sequence ID" value="AJP55592.1"/>
    <property type="molecule type" value="Genomic_DNA"/>
</dbReference>
<dbReference type="Pfam" id="PF00069">
    <property type="entry name" value="Pkinase"/>
    <property type="match status" value="1"/>
</dbReference>
<reference evidence="4" key="2">
    <citation type="submission" date="2007-03" db="EMBL/GenBank/DDBJ databases">
        <title>Comparative genomics of carp herpesviruses.</title>
        <authorList>
            <person name="Davison A.J."/>
            <person name="Kurobe T."/>
            <person name="Gatherer D."/>
            <person name="Cunningham C."/>
            <person name="Waltzek T.B."/>
            <person name="Korf I."/>
            <person name="Fukuda H."/>
            <person name="Hedrick R.P."/>
        </authorList>
    </citation>
    <scope>NUCLEOTIDE SEQUENCE</scope>
    <source>
        <strain evidence="4">KHV-U</strain>
    </source>
</reference>
<dbReference type="Proteomes" id="UP000106924">
    <property type="component" value="Segment"/>
</dbReference>
<gene>
    <name evidence="4" type="ORF">CyHV3_ORF104</name>
    <name evidence="6" type="ORF">KHVJ114</name>
</gene>
<dbReference type="OrthoDB" id="8955at10239"/>
<dbReference type="PANTHER" id="PTHR44167:SF24">
    <property type="entry name" value="SERINE_THREONINE-PROTEIN KINASE CHK2"/>
    <property type="match status" value="1"/>
</dbReference>
<dbReference type="EMBL" id="DQ657948">
    <property type="protein sequence ID" value="ABG42931.1"/>
    <property type="molecule type" value="Genomic_DNA"/>
</dbReference>
<evidence type="ECO:0000313" key="4">
    <source>
        <dbReference type="EMBL" id="ABG42931.1"/>
    </source>
</evidence>
<dbReference type="GO" id="GO:0004674">
    <property type="term" value="F:protein serine/threonine kinase activity"/>
    <property type="evidence" value="ECO:0007669"/>
    <property type="project" value="TreeGrafter"/>
</dbReference>
<dbReference type="GeneID" id="11266434"/>
<evidence type="ECO:0000313" key="7">
    <source>
        <dbReference type="Proteomes" id="UP000106924"/>
    </source>
</evidence>
<dbReference type="EMBL" id="KP343684">
    <property type="protein sequence ID" value="AJP55747.1"/>
    <property type="molecule type" value="Genomic_DNA"/>
</dbReference>
<feature type="domain" description="Protein kinase" evidence="2">
    <location>
        <begin position="345"/>
        <end position="628"/>
    </location>
</feature>
<evidence type="ECO:0000313" key="10">
    <source>
        <dbReference type="Proteomes" id="UP000156776"/>
    </source>
</evidence>
<reference evidence="7 10" key="1">
    <citation type="journal article" date="2007" name="J. Virol.">
        <title>Genome sequences of three koi herpesvirus isolates representing the expanding distribution of an emerging disease threatening koi and common carp worldwide.</title>
        <authorList>
            <person name="Aoki T."/>
            <person name="Hirono I."/>
            <person name="Kurokawa K."/>
            <person name="Fukuda H."/>
            <person name="Nahary R."/>
            <person name="Eldar A."/>
            <person name="Davison A.J."/>
            <person name="Waltzek T.B."/>
            <person name="Bercovier H."/>
            <person name="Hedrick R.P."/>
        </authorList>
    </citation>
    <scope>NUCLEOTIDE SEQUENCE [LARGE SCALE GENOMIC DNA]</scope>
    <source>
        <strain evidence="3">KHV-I</strain>
        <strain evidence="4 10">KHV-U</strain>
        <strain evidence="6">TUMST1</strain>
    </source>
</reference>
<dbReference type="PANTHER" id="PTHR44167">
    <property type="entry name" value="OVARIAN-SPECIFIC SERINE/THREONINE-PROTEIN KINASE LOK-RELATED"/>
    <property type="match status" value="1"/>
</dbReference>
<dbReference type="InterPro" id="IPR008271">
    <property type="entry name" value="Ser/Thr_kinase_AS"/>
</dbReference>
<keyword evidence="10" id="KW-1185">Reference proteome</keyword>
<accession>A3QMS2</accession>
<reference evidence="8 9" key="5">
    <citation type="journal article" date="2015" name="PLoS Pathog.">
        <title>Rational development of an attenuated recombinant cyprinid herpesvirus 3 vaccine using prokaryotic mutagenesis and in vivo bioluminescent imaging.</title>
        <authorList>
            <person name="Boutier M."/>
            <person name="Ronsmans M."/>
            <person name="Ouyang P."/>
            <person name="Fournier G."/>
            <person name="Reschner A."/>
            <person name="Rakus K."/>
            <person name="Wilkie G.S."/>
            <person name="Farnir F."/>
            <person name="Bayrou C."/>
            <person name="Lieffrig F."/>
            <person name="Li H."/>
            <person name="Desmecht D."/>
            <person name="Davison A.J."/>
            <person name="Vanderplasschen A."/>
        </authorList>
    </citation>
    <scope>NUCLEOTIDE SEQUENCE [LARGE SCALE GENOMIC DNA]</scope>
    <source>
        <strain evidence="5">FL</strain>
    </source>
</reference>
<dbReference type="InterPro" id="IPR000719">
    <property type="entry name" value="Prot_kinase_dom"/>
</dbReference>
<name>A3QMS2_CYHV3</name>
<dbReference type="PROSITE" id="PS50011">
    <property type="entry name" value="PROTEIN_KINASE_DOM"/>
    <property type="match status" value="1"/>
</dbReference>
<feature type="compositionally biased region" description="Basic residues" evidence="1">
    <location>
        <begin position="300"/>
        <end position="311"/>
    </location>
</feature>
<dbReference type="GO" id="GO:0005524">
    <property type="term" value="F:ATP binding"/>
    <property type="evidence" value="ECO:0007669"/>
    <property type="project" value="InterPro"/>
</dbReference>
<feature type="compositionally biased region" description="Pro residues" evidence="1">
    <location>
        <begin position="49"/>
        <end position="62"/>
    </location>
</feature>
<dbReference type="Proteomes" id="UP000156776">
    <property type="component" value="Segment"/>
</dbReference>
<dbReference type="InterPro" id="IPR011009">
    <property type="entry name" value="Kinase-like_dom_sf"/>
</dbReference>
<dbReference type="SUPFAM" id="SSF56112">
    <property type="entry name" value="Protein kinase-like (PK-like)"/>
    <property type="match status" value="1"/>
</dbReference>
<feature type="region of interest" description="Disordered" evidence="1">
    <location>
        <begin position="132"/>
        <end position="215"/>
    </location>
</feature>
<dbReference type="KEGG" id="vg:11266434"/>
<organism evidence="3 7">
    <name type="scientific">Cyprinid herpesvirus 3</name>
    <name type="common">CyHV-3</name>
    <dbReference type="NCBI Taxonomy" id="180230"/>
    <lineage>
        <taxon>Viruses</taxon>
        <taxon>Duplodnaviria</taxon>
        <taxon>Heunggongvirae</taxon>
        <taxon>Peploviricota</taxon>
        <taxon>Herviviricetes</taxon>
        <taxon>Herpesvirales</taxon>
        <taxon>Alloherpesviridae</taxon>
        <taxon>Cyvirus</taxon>
        <taxon>Cyvirus cyprinidallo3</taxon>
    </lineage>
</organism>
<dbReference type="EMBL" id="AP008984">
    <property type="protein sequence ID" value="BAF48918.1"/>
    <property type="molecule type" value="Genomic_DNA"/>
</dbReference>
<dbReference type="Proteomes" id="UP000130752">
    <property type="component" value="Segment"/>
</dbReference>
<evidence type="ECO:0000313" key="8">
    <source>
        <dbReference type="Proteomes" id="UP000128453"/>
    </source>
</evidence>
<sequence>MILCSASDSSVNPPRRLPLSIELTPMESPEVTEIFTIDVDGEESRHPSPQLPTQPPQNPQPRPLRLQSCLHLRSEVRISSSGCVRTCSVIKSPKKLKRTLTQTLSPAVSSTYQAASTRLQCDGRISPSPSGTCGVISAVPTPPVSSTPSTDSKCTFRSSPTSRSIPPKKRRRSESPTTEPTPTPSRDSRILSDETMSEDGASSSGTKSHRRSRATYFQSTEEAAAALRRESLFLRTLTVRQAFAPDTLRTLTRLFSDAGTKLTYMISSSQLMHQEDLDALQPPPSSPPEESGAEDEVEVKHKRSKPRKTKPRAVSIRMDREDRLGEPTAVLMVSTMPTGIKRVVYTADHSLGSGRYSKVYPISSSTRGEKAPFASECVKTCINVNDWLAPMLMNHPHVMPAATIYSKAEFCIRMPRLTMTLHDFVFSSASGKLWLPVSKEEKSAMLKAVVLGVLKAIEYMNSLGLYHNDIKPANVLLTPYPFDVKLSDFSLTTYLPQPGTVHFSAPEVATSDRNSTVLLNADVLHQLRPYRTDVWSAAMLAFAASARNREMNSLIHFSPSVYPSPSHPDNHRLTFKPNWQPSRVAVQAVSFAPEDTFCEKVFRLGTAHFTERLDATQVLDQLVKANVLTGPKRQNLFPIDRTSCFVTDTFTLSRKGTR</sequence>
<dbReference type="PROSITE" id="PS00108">
    <property type="entry name" value="PROTEIN_KINASE_ST"/>
    <property type="match status" value="1"/>
</dbReference>
<evidence type="ECO:0000313" key="6">
    <source>
        <dbReference type="EMBL" id="BAF48918.1"/>
    </source>
</evidence>
<evidence type="ECO:0000313" key="9">
    <source>
        <dbReference type="Proteomes" id="UP000130752"/>
    </source>
</evidence>